<reference evidence="2" key="1">
    <citation type="journal article" date="2021" name="Proc. Natl. Acad. Sci. U.S.A.">
        <title>Three genomes in the algal genus Volvox reveal the fate of a haploid sex-determining region after a transition to homothallism.</title>
        <authorList>
            <person name="Yamamoto K."/>
            <person name="Hamaji T."/>
            <person name="Kawai-Toyooka H."/>
            <person name="Matsuzaki R."/>
            <person name="Takahashi F."/>
            <person name="Nishimura Y."/>
            <person name="Kawachi M."/>
            <person name="Noguchi H."/>
            <person name="Minakuchi Y."/>
            <person name="Umen J.G."/>
            <person name="Toyoda A."/>
            <person name="Nozaki H."/>
        </authorList>
    </citation>
    <scope>NUCLEOTIDE SEQUENCE</scope>
    <source>
        <strain evidence="2">NIES-3785</strain>
    </source>
</reference>
<feature type="region of interest" description="Disordered" evidence="1">
    <location>
        <begin position="1"/>
        <end position="21"/>
    </location>
</feature>
<feature type="non-terminal residue" evidence="2">
    <location>
        <position position="1"/>
    </location>
</feature>
<evidence type="ECO:0000313" key="2">
    <source>
        <dbReference type="EMBL" id="GIL97581.1"/>
    </source>
</evidence>
<proteinExistence type="predicted"/>
<dbReference type="Proteomes" id="UP000722791">
    <property type="component" value="Unassembled WGS sequence"/>
</dbReference>
<evidence type="ECO:0000256" key="1">
    <source>
        <dbReference type="SAM" id="MobiDB-lite"/>
    </source>
</evidence>
<evidence type="ECO:0000313" key="3">
    <source>
        <dbReference type="Proteomes" id="UP000722791"/>
    </source>
</evidence>
<dbReference type="AlphaFoldDB" id="A0A8J4G3H0"/>
<feature type="compositionally biased region" description="Pro residues" evidence="1">
    <location>
        <begin position="261"/>
        <end position="291"/>
    </location>
</feature>
<comment type="caution">
    <text evidence="2">The sequence shown here is derived from an EMBL/GenBank/DDBJ whole genome shotgun (WGS) entry which is preliminary data.</text>
</comment>
<accession>A0A8J4G3H0</accession>
<feature type="region of interest" description="Disordered" evidence="1">
    <location>
        <begin position="238"/>
        <end position="297"/>
    </location>
</feature>
<feature type="compositionally biased region" description="Low complexity" evidence="1">
    <location>
        <begin position="160"/>
        <end position="173"/>
    </location>
</feature>
<dbReference type="EMBL" id="BNCQ01000004">
    <property type="protein sequence ID" value="GIL97581.1"/>
    <property type="molecule type" value="Genomic_DNA"/>
</dbReference>
<sequence>MPTVEPGASKMSTQQRNLDTAGLRRMQDLDKTFFGGAAGRNRAPTMMLSVDDNNSVLSTSYSAQRAVPWTPNGTGQLPPLINAWAENGGAGFAPADLLQPGASLANASKSVSHSQPLVPMGSQRLYGTTERPRTVGSAGGPGQRRAANAKPTRRGGPRISGLEPLSSSSSFLPASGANPWEALQEAAPATRYGGNTARDSGGLKLLMPTGSSRASMLSFENRLLSYLQPVSGPSGTAALVTSGGAGVRASSPRPPTSGASPCPPTSPGRPPTSPPRPPGSPPRPPGSPPRLPAGGAASINNYSAVTAQSAIDVSSQSAASMNAQALATAASSQGPHGPSLPPLVPRSNLHAALGVPAPGAEQPWGGAGLPHSMYSALAELRGGIIAGLGATPRDMFQHGGMNAVTAAAAAATAAGIIDVTDDLALPPSLGQMISVRPSNRRQVQLMADWLDSTIGLLWEQHLIGAKANGGAESKGVTAGAAAAAAPGGGGSIVPGSMTPTQASTVSVSDASMRAQGAAGNAAGGGGG</sequence>
<feature type="region of interest" description="Disordered" evidence="1">
    <location>
        <begin position="109"/>
        <end position="173"/>
    </location>
</feature>
<organism evidence="2 3">
    <name type="scientific">Volvox reticuliferus</name>
    <dbReference type="NCBI Taxonomy" id="1737510"/>
    <lineage>
        <taxon>Eukaryota</taxon>
        <taxon>Viridiplantae</taxon>
        <taxon>Chlorophyta</taxon>
        <taxon>core chlorophytes</taxon>
        <taxon>Chlorophyceae</taxon>
        <taxon>CS clade</taxon>
        <taxon>Chlamydomonadales</taxon>
        <taxon>Volvocaceae</taxon>
        <taxon>Volvox</taxon>
    </lineage>
</organism>
<gene>
    <name evidence="2" type="ORF">Vretimale_3207</name>
</gene>
<name>A0A8J4G3H0_9CHLO</name>
<protein>
    <submittedName>
        <fullName evidence="2">Uncharacterized protein</fullName>
    </submittedName>
</protein>